<dbReference type="Proteomes" id="UP001165960">
    <property type="component" value="Unassembled WGS sequence"/>
</dbReference>
<protein>
    <submittedName>
        <fullName evidence="1">Uncharacterized protein</fullName>
    </submittedName>
</protein>
<keyword evidence="2" id="KW-1185">Reference proteome</keyword>
<comment type="caution">
    <text evidence="1">The sequence shown here is derived from an EMBL/GenBank/DDBJ whole genome shotgun (WGS) entry which is preliminary data.</text>
</comment>
<organism evidence="1 2">
    <name type="scientific">Entomophthora muscae</name>
    <dbReference type="NCBI Taxonomy" id="34485"/>
    <lineage>
        <taxon>Eukaryota</taxon>
        <taxon>Fungi</taxon>
        <taxon>Fungi incertae sedis</taxon>
        <taxon>Zoopagomycota</taxon>
        <taxon>Entomophthoromycotina</taxon>
        <taxon>Entomophthoromycetes</taxon>
        <taxon>Entomophthorales</taxon>
        <taxon>Entomophthoraceae</taxon>
        <taxon>Entomophthora</taxon>
    </lineage>
</organism>
<accession>A0ACC2RTG6</accession>
<sequence length="66" mass="7134">MPTQSGTIGPPLATTENLLDEIERGEASPGEKEKYGMKKENICKPVNSGYTAETMENVLKNIQGHG</sequence>
<proteinExistence type="predicted"/>
<dbReference type="EMBL" id="QTSX02006531">
    <property type="protein sequence ID" value="KAJ9053324.1"/>
    <property type="molecule type" value="Genomic_DNA"/>
</dbReference>
<feature type="non-terminal residue" evidence="1">
    <location>
        <position position="66"/>
    </location>
</feature>
<evidence type="ECO:0000313" key="1">
    <source>
        <dbReference type="EMBL" id="KAJ9053324.1"/>
    </source>
</evidence>
<evidence type="ECO:0000313" key="2">
    <source>
        <dbReference type="Proteomes" id="UP001165960"/>
    </source>
</evidence>
<reference evidence="1" key="1">
    <citation type="submission" date="2022-04" db="EMBL/GenBank/DDBJ databases">
        <title>Genome of the entomopathogenic fungus Entomophthora muscae.</title>
        <authorList>
            <person name="Elya C."/>
            <person name="Lovett B.R."/>
            <person name="Lee E."/>
            <person name="Macias A.M."/>
            <person name="Hajek A.E."/>
            <person name="De Bivort B.L."/>
            <person name="Kasson M.T."/>
            <person name="De Fine Licht H.H."/>
            <person name="Stajich J.E."/>
        </authorList>
    </citation>
    <scope>NUCLEOTIDE SEQUENCE</scope>
    <source>
        <strain evidence="1">Berkeley</strain>
    </source>
</reference>
<gene>
    <name evidence="1" type="ORF">DSO57_1025323</name>
</gene>
<name>A0ACC2RTG6_9FUNG</name>